<evidence type="ECO:0000313" key="1">
    <source>
        <dbReference type="EMBL" id="KAA9332268.1"/>
    </source>
</evidence>
<dbReference type="RefSeq" id="WP_151079209.1">
    <property type="nucleotide sequence ID" value="NZ_CP047647.1"/>
</dbReference>
<keyword evidence="2" id="KW-1185">Reference proteome</keyword>
<reference evidence="1 2" key="1">
    <citation type="submission" date="2019-09" db="EMBL/GenBank/DDBJ databases">
        <title>Genome sequence of Hymenobacter sp. M3.</title>
        <authorList>
            <person name="Srinivasan S."/>
        </authorList>
    </citation>
    <scope>NUCLEOTIDE SEQUENCE [LARGE SCALE GENOMIC DNA]</scope>
    <source>
        <strain evidence="1 2">M3</strain>
    </source>
</reference>
<dbReference type="Proteomes" id="UP000326380">
    <property type="component" value="Unassembled WGS sequence"/>
</dbReference>
<name>A0A7L4ZX21_9BACT</name>
<gene>
    <name evidence="1" type="ORF">F0P96_12370</name>
</gene>
<dbReference type="Pfam" id="PF18922">
    <property type="entry name" value="DUF5672"/>
    <property type="match status" value="1"/>
</dbReference>
<protein>
    <submittedName>
        <fullName evidence="1">Uncharacterized protein</fullName>
    </submittedName>
</protein>
<dbReference type="EMBL" id="VTWU01000004">
    <property type="protein sequence ID" value="KAA9332268.1"/>
    <property type="molecule type" value="Genomic_DNA"/>
</dbReference>
<accession>A0A7L4ZX21</accession>
<comment type="caution">
    <text evidence="1">The sequence shown here is derived from an EMBL/GenBank/DDBJ whole genome shotgun (WGS) entry which is preliminary data.</text>
</comment>
<sequence length="268" mass="31241">MKKVCVVIPIHSPYPTKYELISFQQCLRVFKNRDIVVVSPFGMGLDEYKKLGNSFSIVSIDKKWQKSLMAYNKLKMSKYFYNLFSDYEFLLTYELDAFVFEDNLDYWCNQGYDYIGAPWFDGYDNPDPSNRLIGVGNSGFSLRRISSVKNVLKNVYYKNPYDYLSGRKDAIKADIKLLAYKMVGFFGENYSLQNSGLLEDVFFGTIACKGAESFVKAPVEEAIKFSFEVNPREMLKINNGVLPMGCHAWWRYDLDFWKPYIEAFSYRL</sequence>
<organism evidence="1 2">
    <name type="scientific">Hymenobacter busanensis</name>
    <dbReference type="NCBI Taxonomy" id="2607656"/>
    <lineage>
        <taxon>Bacteria</taxon>
        <taxon>Pseudomonadati</taxon>
        <taxon>Bacteroidota</taxon>
        <taxon>Cytophagia</taxon>
        <taxon>Cytophagales</taxon>
        <taxon>Hymenobacteraceae</taxon>
        <taxon>Hymenobacter</taxon>
    </lineage>
</organism>
<dbReference type="AlphaFoldDB" id="A0A7L4ZX21"/>
<proteinExistence type="predicted"/>
<evidence type="ECO:0000313" key="2">
    <source>
        <dbReference type="Proteomes" id="UP000326380"/>
    </source>
</evidence>
<dbReference type="InterPro" id="IPR043729">
    <property type="entry name" value="DUF5672"/>
</dbReference>